<dbReference type="Proteomes" id="UP000192610">
    <property type="component" value="Unassembled WGS sequence"/>
</dbReference>
<dbReference type="OrthoDB" id="740055at2"/>
<keyword evidence="4" id="KW-1185">Reference proteome</keyword>
<dbReference type="SUPFAM" id="SSF49265">
    <property type="entry name" value="Fibronectin type III"/>
    <property type="match status" value="1"/>
</dbReference>
<sequence length="698" mass="73235">MQFSKYILALCCLGITGVGLAQNPFTAGNIVVYRIGDGSAPLNATAAKVFLDEYTSTGTLVQSIQMPATASGNNNILTASGTEAPMGLLNLSADGRYLVVPGYNAAVGATTATATASVVGLVDFNGKVNTSTAIPYPEASNKMYSATSDNGTNIWFSGYDVIRYTTAGSTTSIPISTPTGGLLQSVYIANGQLYNSNSQANSSVYTVGTGLPITGSQSLTVLPGLSLPLATQQFAFADLDPSIPGVDVLYLASQQGSSTLGGLKKFSLVNGTWVANGVVSTGTVSADRYQGLTIKVLGNTVALFWTRRGPNGTAARGGQLVTLTDNSGYNGTLTGTPTVLATVANIDAMAFRGVARVPLGCAAVNGLRAPDVSATQANIFWDNPATGGGNYEYAVTTDVTPPPSGTVTTNTFANVSGLINGTTYYVYVRTQCNALSNSEWSVTSFVTGCKPPAAPPVNIAVSTKGLVDIKWKKVFGADAYEYLISTSAMPPTTGDNSTDTALTVSSLNSVSQYYFHVRSKCGGGAYSEWTTKAFSTDCFMPAISVAVLPGNAGVSWNRINKAVKYEYALTFNPVKPISGSYTSDTVYTTNKVKDGTAYYFHVRSVCINGALSEWSTIPFATQGMQVYPSPVIETLRVKLEGIGNSGDITISDVMGKIVYRKQVNTNSISIPASSWAPGVYLVCYYNGQQRTVVRIIKQ</sequence>
<evidence type="ECO:0000313" key="3">
    <source>
        <dbReference type="EMBL" id="OQP55887.1"/>
    </source>
</evidence>
<dbReference type="NCBIfam" id="TIGR04183">
    <property type="entry name" value="Por_Secre_tail"/>
    <property type="match status" value="1"/>
</dbReference>
<dbReference type="PROSITE" id="PS50853">
    <property type="entry name" value="FN3"/>
    <property type="match status" value="1"/>
</dbReference>
<dbReference type="EMBL" id="LVXG01000002">
    <property type="protein sequence ID" value="OQP55887.1"/>
    <property type="molecule type" value="Genomic_DNA"/>
</dbReference>
<dbReference type="RefSeq" id="WP_081197092.1">
    <property type="nucleotide sequence ID" value="NZ_LVXG01000002.1"/>
</dbReference>
<dbReference type="Gene3D" id="2.60.40.10">
    <property type="entry name" value="Immunoglobulins"/>
    <property type="match status" value="2"/>
</dbReference>
<accession>A0A1V9FCA0</accession>
<feature type="signal peptide" evidence="1">
    <location>
        <begin position="1"/>
        <end position="21"/>
    </location>
</feature>
<dbReference type="InterPro" id="IPR036116">
    <property type="entry name" value="FN3_sf"/>
</dbReference>
<dbReference type="InterPro" id="IPR013783">
    <property type="entry name" value="Ig-like_fold"/>
</dbReference>
<reference evidence="4" key="1">
    <citation type="submission" date="2016-04" db="EMBL/GenBank/DDBJ databases">
        <authorList>
            <person name="Chen L."/>
            <person name="Zhuang W."/>
            <person name="Wang G."/>
        </authorList>
    </citation>
    <scope>NUCLEOTIDE SEQUENCE [LARGE SCALE GENOMIC DNA]</scope>
    <source>
        <strain evidence="4">17621</strain>
    </source>
</reference>
<feature type="chain" id="PRO_5012303080" description="Fibronectin type-III domain-containing protein" evidence="1">
    <location>
        <begin position="22"/>
        <end position="698"/>
    </location>
</feature>
<protein>
    <recommendedName>
        <fullName evidence="2">Fibronectin type-III domain-containing protein</fullName>
    </recommendedName>
</protein>
<organism evidence="3 4">
    <name type="scientific">Niastella yeongjuensis</name>
    <dbReference type="NCBI Taxonomy" id="354355"/>
    <lineage>
        <taxon>Bacteria</taxon>
        <taxon>Pseudomonadati</taxon>
        <taxon>Bacteroidota</taxon>
        <taxon>Chitinophagia</taxon>
        <taxon>Chitinophagales</taxon>
        <taxon>Chitinophagaceae</taxon>
        <taxon>Niastella</taxon>
    </lineage>
</organism>
<dbReference type="Pfam" id="PF18962">
    <property type="entry name" value="Por_Secre_tail"/>
    <property type="match status" value="1"/>
</dbReference>
<dbReference type="AlphaFoldDB" id="A0A1V9FCA0"/>
<proteinExistence type="predicted"/>
<dbReference type="SMART" id="SM00060">
    <property type="entry name" value="FN3"/>
    <property type="match status" value="3"/>
</dbReference>
<feature type="domain" description="Fibronectin type-III" evidence="2">
    <location>
        <begin position="363"/>
        <end position="452"/>
    </location>
</feature>
<dbReference type="STRING" id="354355.SAMN05660816_06537"/>
<comment type="caution">
    <text evidence="3">The sequence shown here is derived from an EMBL/GenBank/DDBJ whole genome shotgun (WGS) entry which is preliminary data.</text>
</comment>
<evidence type="ECO:0000313" key="4">
    <source>
        <dbReference type="Proteomes" id="UP000192610"/>
    </source>
</evidence>
<name>A0A1V9FCA0_9BACT</name>
<dbReference type="InterPro" id="IPR003961">
    <property type="entry name" value="FN3_dom"/>
</dbReference>
<evidence type="ECO:0000259" key="2">
    <source>
        <dbReference type="PROSITE" id="PS50853"/>
    </source>
</evidence>
<keyword evidence="1" id="KW-0732">Signal</keyword>
<dbReference type="CDD" id="cd00063">
    <property type="entry name" value="FN3"/>
    <property type="match status" value="1"/>
</dbReference>
<gene>
    <name evidence="3" type="ORF">A4H97_20055</name>
</gene>
<dbReference type="InterPro" id="IPR026444">
    <property type="entry name" value="Secre_tail"/>
</dbReference>
<evidence type="ECO:0000256" key="1">
    <source>
        <dbReference type="SAM" id="SignalP"/>
    </source>
</evidence>